<dbReference type="AlphaFoldDB" id="A0A1R4H4D3"/>
<sequence>MRGRYRNLAFLMAFATSSSHAETDIPPGLGLSPDGKAELSTARADESVERILWDGVPIAITIGVGRERIIQFPGSVRLGIPSQLLPYLRTQSQHGSVYWLATRPFAATRLQVQDSQNGQFYLIDLTATDKPTSQSRIEVINTTAQAPEGAHPSHSDALAENNNGIPSVPPKLPGRERQKTTTVSDYAVLTRYAAQQLYAPARLLKTPEGVHAASFNSDRSDTLLRGSDILAEPVAAWRKGNLYVTAVKLTNRSAHTVVLDPRLLRGQWRTATLQHAQLGGTDSDTSVTALYLVSDRPVARLP</sequence>
<gene>
    <name evidence="3" type="ORF">CRENPOLYSF1_170076</name>
</gene>
<evidence type="ECO:0000256" key="1">
    <source>
        <dbReference type="SAM" id="MobiDB-lite"/>
    </source>
</evidence>
<dbReference type="InterPro" id="IPR021844">
    <property type="entry name" value="Integr_conj_element_PFL4704"/>
</dbReference>
<dbReference type="NCBIfam" id="TIGR03749">
    <property type="entry name" value="conj_TIGR03749"/>
    <property type="match status" value="1"/>
</dbReference>
<dbReference type="Pfam" id="PF11920">
    <property type="entry name" value="DUF3438"/>
    <property type="match status" value="1"/>
</dbReference>
<keyword evidence="4" id="KW-1185">Reference proteome</keyword>
<feature type="chain" id="PRO_5013294825" evidence="2">
    <location>
        <begin position="22"/>
        <end position="302"/>
    </location>
</feature>
<evidence type="ECO:0000256" key="2">
    <source>
        <dbReference type="SAM" id="SignalP"/>
    </source>
</evidence>
<proteinExistence type="predicted"/>
<name>A0A1R4H4D3_9GAMM</name>
<reference evidence="4" key="1">
    <citation type="submission" date="2017-02" db="EMBL/GenBank/DDBJ databases">
        <authorList>
            <person name="Daims H."/>
        </authorList>
    </citation>
    <scope>NUCLEOTIDE SEQUENCE [LARGE SCALE GENOMIC DNA]</scope>
</reference>
<organism evidence="3 4">
    <name type="scientific">Crenothrix polyspora</name>
    <dbReference type="NCBI Taxonomy" id="360316"/>
    <lineage>
        <taxon>Bacteria</taxon>
        <taxon>Pseudomonadati</taxon>
        <taxon>Pseudomonadota</taxon>
        <taxon>Gammaproteobacteria</taxon>
        <taxon>Methylococcales</taxon>
        <taxon>Crenotrichaceae</taxon>
        <taxon>Crenothrix</taxon>
    </lineage>
</organism>
<evidence type="ECO:0000313" key="4">
    <source>
        <dbReference type="Proteomes" id="UP000195667"/>
    </source>
</evidence>
<dbReference type="RefSeq" id="WP_087142798.1">
    <property type="nucleotide sequence ID" value="NZ_FUKI01000079.1"/>
</dbReference>
<feature type="region of interest" description="Disordered" evidence="1">
    <location>
        <begin position="146"/>
        <end position="180"/>
    </location>
</feature>
<evidence type="ECO:0000313" key="3">
    <source>
        <dbReference type="EMBL" id="SJM91046.1"/>
    </source>
</evidence>
<keyword evidence="2" id="KW-0732">Signal</keyword>
<accession>A0A1R4H4D3</accession>
<protein>
    <submittedName>
        <fullName evidence="3">Integrating conjugative element protein, PFL_4704 family</fullName>
    </submittedName>
</protein>
<dbReference type="OrthoDB" id="7064293at2"/>
<feature type="signal peptide" evidence="2">
    <location>
        <begin position="1"/>
        <end position="21"/>
    </location>
</feature>
<dbReference type="EMBL" id="FUKI01000079">
    <property type="protein sequence ID" value="SJM91046.1"/>
    <property type="molecule type" value="Genomic_DNA"/>
</dbReference>
<dbReference type="Proteomes" id="UP000195667">
    <property type="component" value="Unassembled WGS sequence"/>
</dbReference>